<sequence>MSKELWEALERQLPAAIELRHELHRDPELSGEESITRDRVLAALGPSSEPHKVAETGAVVRIGGAGPAIGLRGELDALPITENSGYEWASQNTGVMHACGHDVHLAALVAVGRAIDAVGGDFPLLAVLQPREETYPSGAQDIASHGVLVDEECQAMIGVHIQPTLDEGTVACVPGAVNGSSDEFTIVIEGEPGHAAYPHLTRDPLLAAAHLVVALQAVVSRVIDPMASAVLGVSSFSAGEAANVVPGVARVSGTLRSLDDHTRLLLQTKLTETADHIARSHGCTAETRITVGEPVLRNNPELAEATSAQLRSRGVEVSRGLRSLGADDFAFFAEYLPSLMLFVGTTSAERLHSPTFLPPDDSVRAVAEAMLSGYLGACEALKPPTSRSKESQ</sequence>
<dbReference type="RefSeq" id="WP_121792517.1">
    <property type="nucleotide sequence ID" value="NZ_RDBF01000001.1"/>
</dbReference>
<comment type="cofactor">
    <cofactor evidence="2">
        <name>Mn(2+)</name>
        <dbReference type="ChEBI" id="CHEBI:29035"/>
    </cofactor>
    <text evidence="2">The Mn(2+) ion enhances activity.</text>
</comment>
<dbReference type="Gene3D" id="3.40.630.10">
    <property type="entry name" value="Zn peptidases"/>
    <property type="match status" value="1"/>
</dbReference>
<dbReference type="NCBIfam" id="TIGR01891">
    <property type="entry name" value="amidohydrolases"/>
    <property type="match status" value="1"/>
</dbReference>
<dbReference type="PANTHER" id="PTHR11014">
    <property type="entry name" value="PEPTIDASE M20 FAMILY MEMBER"/>
    <property type="match status" value="1"/>
</dbReference>
<dbReference type="EMBL" id="RDBF01000001">
    <property type="protein sequence ID" value="RLV57108.1"/>
    <property type="molecule type" value="Genomic_DNA"/>
</dbReference>
<feature type="binding site" evidence="2">
    <location>
        <position position="99"/>
    </location>
    <ligand>
        <name>Mn(2+)</name>
        <dbReference type="ChEBI" id="CHEBI:29035"/>
        <label>2</label>
    </ligand>
</feature>
<reference evidence="4 5" key="1">
    <citation type="submission" date="2018-10" db="EMBL/GenBank/DDBJ databases">
        <title>Aeromicrobium sp. 9W16Y-2 whole genome shotgun sequence.</title>
        <authorList>
            <person name="Li F."/>
        </authorList>
    </citation>
    <scope>NUCLEOTIDE SEQUENCE [LARGE SCALE GENOMIC DNA]</scope>
    <source>
        <strain evidence="4 5">9W16Y-2</strain>
    </source>
</reference>
<feature type="binding site" evidence="2">
    <location>
        <position position="133"/>
    </location>
    <ligand>
        <name>Mn(2+)</name>
        <dbReference type="ChEBI" id="CHEBI:29035"/>
        <label>2</label>
    </ligand>
</feature>
<dbReference type="InterPro" id="IPR002933">
    <property type="entry name" value="Peptidase_M20"/>
</dbReference>
<dbReference type="GO" id="GO:0019877">
    <property type="term" value="P:diaminopimelate biosynthetic process"/>
    <property type="evidence" value="ECO:0007669"/>
    <property type="project" value="UniProtKB-ARBA"/>
</dbReference>
<dbReference type="AlphaFoldDB" id="A0A3L8PRU7"/>
<dbReference type="Gene3D" id="3.30.70.360">
    <property type="match status" value="1"/>
</dbReference>
<dbReference type="FunFam" id="3.30.70.360:FF:000001">
    <property type="entry name" value="N-acetyldiaminopimelate deacetylase"/>
    <property type="match status" value="1"/>
</dbReference>
<evidence type="ECO:0000259" key="3">
    <source>
        <dbReference type="Pfam" id="PF07687"/>
    </source>
</evidence>
<organism evidence="4 5">
    <name type="scientific">Aeromicrobium phragmitis</name>
    <dbReference type="NCBI Taxonomy" id="2478914"/>
    <lineage>
        <taxon>Bacteria</taxon>
        <taxon>Bacillati</taxon>
        <taxon>Actinomycetota</taxon>
        <taxon>Actinomycetes</taxon>
        <taxon>Propionibacteriales</taxon>
        <taxon>Nocardioidaceae</taxon>
        <taxon>Aeromicrobium</taxon>
    </lineage>
</organism>
<evidence type="ECO:0000313" key="4">
    <source>
        <dbReference type="EMBL" id="RLV57108.1"/>
    </source>
</evidence>
<keyword evidence="5" id="KW-1185">Reference proteome</keyword>
<evidence type="ECO:0000313" key="5">
    <source>
        <dbReference type="Proteomes" id="UP000282515"/>
    </source>
</evidence>
<feature type="binding site" evidence="2">
    <location>
        <position position="352"/>
    </location>
    <ligand>
        <name>Mn(2+)</name>
        <dbReference type="ChEBI" id="CHEBI:29035"/>
        <label>2</label>
    </ligand>
</feature>
<feature type="domain" description="Peptidase M20 dimerisation" evidence="3">
    <location>
        <begin position="183"/>
        <end position="279"/>
    </location>
</feature>
<dbReference type="InterPro" id="IPR036264">
    <property type="entry name" value="Bact_exopeptidase_dim_dom"/>
</dbReference>
<gene>
    <name evidence="4" type="ORF">D9V41_00130</name>
</gene>
<keyword evidence="1 4" id="KW-0378">Hydrolase</keyword>
<dbReference type="InterPro" id="IPR011650">
    <property type="entry name" value="Peptidase_M20_dimer"/>
</dbReference>
<dbReference type="PANTHER" id="PTHR11014:SF63">
    <property type="entry name" value="METALLOPEPTIDASE, PUTATIVE (AFU_ORTHOLOGUE AFUA_6G09600)-RELATED"/>
    <property type="match status" value="1"/>
</dbReference>
<dbReference type="OrthoDB" id="9777385at2"/>
<accession>A0A3L8PRU7</accession>
<dbReference type="InterPro" id="IPR017439">
    <property type="entry name" value="Amidohydrolase"/>
</dbReference>
<dbReference type="Pfam" id="PF01546">
    <property type="entry name" value="Peptidase_M20"/>
    <property type="match status" value="1"/>
</dbReference>
<dbReference type="GO" id="GO:0046872">
    <property type="term" value="F:metal ion binding"/>
    <property type="evidence" value="ECO:0007669"/>
    <property type="project" value="UniProtKB-KW"/>
</dbReference>
<name>A0A3L8PRU7_9ACTN</name>
<dbReference type="CDD" id="cd03886">
    <property type="entry name" value="M20_Acy1"/>
    <property type="match status" value="1"/>
</dbReference>
<feature type="binding site" evidence="2">
    <location>
        <position position="160"/>
    </location>
    <ligand>
        <name>Mn(2+)</name>
        <dbReference type="ChEBI" id="CHEBI:29035"/>
        <label>2</label>
    </ligand>
</feature>
<dbReference type="SUPFAM" id="SSF53187">
    <property type="entry name" value="Zn-dependent exopeptidases"/>
    <property type="match status" value="1"/>
</dbReference>
<evidence type="ECO:0000256" key="2">
    <source>
        <dbReference type="PIRSR" id="PIRSR005962-1"/>
    </source>
</evidence>
<dbReference type="GO" id="GO:0050118">
    <property type="term" value="F:N-acetyldiaminopimelate deacetylase activity"/>
    <property type="evidence" value="ECO:0007669"/>
    <property type="project" value="UniProtKB-ARBA"/>
</dbReference>
<proteinExistence type="predicted"/>
<dbReference type="SUPFAM" id="SSF55031">
    <property type="entry name" value="Bacterial exopeptidase dimerisation domain"/>
    <property type="match status" value="1"/>
</dbReference>
<dbReference type="PIRSF" id="PIRSF005962">
    <property type="entry name" value="Pept_M20D_amidohydro"/>
    <property type="match status" value="1"/>
</dbReference>
<comment type="caution">
    <text evidence="4">The sequence shown here is derived from an EMBL/GenBank/DDBJ whole genome shotgun (WGS) entry which is preliminary data.</text>
</comment>
<evidence type="ECO:0000256" key="1">
    <source>
        <dbReference type="ARBA" id="ARBA00022801"/>
    </source>
</evidence>
<dbReference type="Pfam" id="PF07687">
    <property type="entry name" value="M20_dimer"/>
    <property type="match status" value="1"/>
</dbReference>
<dbReference type="Proteomes" id="UP000282515">
    <property type="component" value="Unassembled WGS sequence"/>
</dbReference>
<keyword evidence="2" id="KW-0464">Manganese</keyword>
<keyword evidence="2" id="KW-0479">Metal-binding</keyword>
<protein>
    <submittedName>
        <fullName evidence="4">Amidohydrolase</fullName>
    </submittedName>
</protein>
<feature type="binding site" evidence="2">
    <location>
        <position position="101"/>
    </location>
    <ligand>
        <name>Mn(2+)</name>
        <dbReference type="ChEBI" id="CHEBI:29035"/>
        <label>2</label>
    </ligand>
</feature>